<accession>A0A5C7EM25</accession>
<dbReference type="InterPro" id="IPR029058">
    <property type="entry name" value="AB_hydrolase_fold"/>
</dbReference>
<feature type="active site" description="Charge relay system" evidence="2">
    <location>
        <position position="143"/>
    </location>
</feature>
<keyword evidence="5" id="KW-1185">Reference proteome</keyword>
<feature type="active site" description="Charge relay system" evidence="2">
    <location>
        <position position="298"/>
    </location>
</feature>
<name>A0A5C7EM25_9PROT</name>
<dbReference type="PANTHER" id="PTHR10794:SF94">
    <property type="entry name" value="ESTERASE YHET-RELATED"/>
    <property type="match status" value="1"/>
</dbReference>
<reference evidence="4 5" key="1">
    <citation type="submission" date="2019-08" db="EMBL/GenBank/DDBJ databases">
        <title>Pelomicrobium methylotrophicum gen. nov., sp. nov. a moderately thermophilic, facultatively anaerobic, lithoautotrophic and methylotrophic bacterium isolated from a terrestrial mud volcano.</title>
        <authorList>
            <person name="Slobodkina G.B."/>
            <person name="Merkel A.Y."/>
            <person name="Slobodkin A.I."/>
        </authorList>
    </citation>
    <scope>NUCLEOTIDE SEQUENCE [LARGE SCALE GENOMIC DNA]</scope>
    <source>
        <strain evidence="4 5">SM250</strain>
    </source>
</reference>
<dbReference type="FunCoup" id="A0A5C7EM25">
    <property type="interactions" value="212"/>
</dbReference>
<dbReference type="RefSeq" id="WP_147799393.1">
    <property type="nucleotide sequence ID" value="NZ_VPFL01000007.1"/>
</dbReference>
<proteinExistence type="inferred from homology"/>
<dbReference type="InterPro" id="IPR050960">
    <property type="entry name" value="AB_hydrolase_4_sf"/>
</dbReference>
<dbReference type="InterPro" id="IPR012020">
    <property type="entry name" value="ABHD4"/>
</dbReference>
<organism evidence="4 5">
    <name type="scientific">Pelomicrobium methylotrophicum</name>
    <dbReference type="NCBI Taxonomy" id="2602750"/>
    <lineage>
        <taxon>Bacteria</taxon>
        <taxon>Pseudomonadati</taxon>
        <taxon>Pseudomonadota</taxon>
        <taxon>Hydrogenophilia</taxon>
        <taxon>Hydrogenophilia incertae sedis</taxon>
        <taxon>Pelomicrobium</taxon>
    </lineage>
</organism>
<feature type="active site" description="Charge relay system" evidence="2">
    <location>
        <position position="270"/>
    </location>
</feature>
<evidence type="ECO:0000256" key="2">
    <source>
        <dbReference type="PIRSR" id="PIRSR005211-1"/>
    </source>
</evidence>
<dbReference type="EMBL" id="VPFL01000007">
    <property type="protein sequence ID" value="TXF12195.1"/>
    <property type="molecule type" value="Genomic_DNA"/>
</dbReference>
<dbReference type="NCBIfam" id="NF008218">
    <property type="entry name" value="PRK10985.1"/>
    <property type="match status" value="1"/>
</dbReference>
<dbReference type="GO" id="GO:0047372">
    <property type="term" value="F:monoacylglycerol lipase activity"/>
    <property type="evidence" value="ECO:0007669"/>
    <property type="project" value="TreeGrafter"/>
</dbReference>
<dbReference type="OrthoDB" id="332676at2"/>
<dbReference type="AlphaFoldDB" id="A0A5C7EM25"/>
<evidence type="ECO:0000313" key="4">
    <source>
        <dbReference type="EMBL" id="TXF12195.1"/>
    </source>
</evidence>
<dbReference type="PIRSF" id="PIRSF005211">
    <property type="entry name" value="Ab_hydro_YheT"/>
    <property type="match status" value="1"/>
</dbReference>
<dbReference type="SUPFAM" id="SSF53474">
    <property type="entry name" value="alpha/beta-Hydrolases"/>
    <property type="match status" value="1"/>
</dbReference>
<evidence type="ECO:0000256" key="1">
    <source>
        <dbReference type="ARBA" id="ARBA00010884"/>
    </source>
</evidence>
<dbReference type="Proteomes" id="UP000321201">
    <property type="component" value="Unassembled WGS sequence"/>
</dbReference>
<dbReference type="InParanoid" id="A0A5C7EM25"/>
<dbReference type="PANTHER" id="PTHR10794">
    <property type="entry name" value="ABHYDROLASE DOMAIN-CONTAINING PROTEIN"/>
    <property type="match status" value="1"/>
</dbReference>
<protein>
    <submittedName>
        <fullName evidence="4">Hydrolase</fullName>
    </submittedName>
</protein>
<dbReference type="Pfam" id="PF00561">
    <property type="entry name" value="Abhydrolase_1"/>
    <property type="match status" value="1"/>
</dbReference>
<dbReference type="GO" id="GO:0034338">
    <property type="term" value="F:short-chain carboxylesterase activity"/>
    <property type="evidence" value="ECO:0007669"/>
    <property type="project" value="TreeGrafter"/>
</dbReference>
<feature type="domain" description="AB hydrolase-1" evidence="3">
    <location>
        <begin position="63"/>
        <end position="305"/>
    </location>
</feature>
<dbReference type="Gene3D" id="3.40.50.1820">
    <property type="entry name" value="alpha/beta hydrolase"/>
    <property type="match status" value="1"/>
</dbReference>
<evidence type="ECO:0000313" key="5">
    <source>
        <dbReference type="Proteomes" id="UP000321201"/>
    </source>
</evidence>
<comment type="caution">
    <text evidence="4">The sequence shown here is derived from an EMBL/GenBank/DDBJ whole genome shotgun (WGS) entry which is preliminary data.</text>
</comment>
<sequence length="341" mass="37571">MSRSLIPPAPYRPPPWLPGGHLQTIYAATLCPKPSVRLKRSHWDTPDGDVVAVDWLDTPGSGPRLVLFHGLEGCSRSHYALALMHEVKGWGWRGLVAHFRGCGGELNRLPRAYHSGDTEHVAWVLNRLKTQEPDTPLFAVGVSLGGNALLKWLGEQGHHARRALDAAAAVSVPFDLTAAGRQLERGFNRIYTRYFLRRLKRKSLAKLERFPGLYPASLVKQARTLHAFDDVVTAPLHGFRDADDYWARASCKPHLTGIAVPTLIVHARNDPFLPESALPRPPEVSSAVTLEVSPAGGHAGFVSGPFPGHLQWLPRRLLSFFSGHLPEPVQGRRTIAVTSDE</sequence>
<gene>
    <name evidence="4" type="ORF">FR698_06555</name>
</gene>
<keyword evidence="4" id="KW-0378">Hydrolase</keyword>
<evidence type="ECO:0000259" key="3">
    <source>
        <dbReference type="Pfam" id="PF00561"/>
    </source>
</evidence>
<dbReference type="InterPro" id="IPR000073">
    <property type="entry name" value="AB_hydrolase_1"/>
</dbReference>
<comment type="similarity">
    <text evidence="1">Belongs to the AB hydrolase superfamily. AB hydrolase 4 family.</text>
</comment>